<reference evidence="2" key="1">
    <citation type="journal article" date="2024" name="Proc. Natl. Acad. Sci. U.S.A.">
        <title>Extraordinary preservation of gene collinearity over three hundred million years revealed in homosporous lycophytes.</title>
        <authorList>
            <person name="Li C."/>
            <person name="Wickell D."/>
            <person name="Kuo L.Y."/>
            <person name="Chen X."/>
            <person name="Nie B."/>
            <person name="Liao X."/>
            <person name="Peng D."/>
            <person name="Ji J."/>
            <person name="Jenkins J."/>
            <person name="Williams M."/>
            <person name="Shu S."/>
            <person name="Plott C."/>
            <person name="Barry K."/>
            <person name="Rajasekar S."/>
            <person name="Grimwood J."/>
            <person name="Han X."/>
            <person name="Sun S."/>
            <person name="Hou Z."/>
            <person name="He W."/>
            <person name="Dai G."/>
            <person name="Sun C."/>
            <person name="Schmutz J."/>
            <person name="Leebens-Mack J.H."/>
            <person name="Li F.W."/>
            <person name="Wang L."/>
        </authorList>
    </citation>
    <scope>NUCLEOTIDE SEQUENCE [LARGE SCALE GENOMIC DNA]</scope>
    <source>
        <strain evidence="2">cv. PW_Plant_1</strain>
    </source>
</reference>
<organism evidence="1 2">
    <name type="scientific">Diphasiastrum complanatum</name>
    <name type="common">Issler's clubmoss</name>
    <name type="synonym">Lycopodium complanatum</name>
    <dbReference type="NCBI Taxonomy" id="34168"/>
    <lineage>
        <taxon>Eukaryota</taxon>
        <taxon>Viridiplantae</taxon>
        <taxon>Streptophyta</taxon>
        <taxon>Embryophyta</taxon>
        <taxon>Tracheophyta</taxon>
        <taxon>Lycopodiopsida</taxon>
        <taxon>Lycopodiales</taxon>
        <taxon>Lycopodiaceae</taxon>
        <taxon>Lycopodioideae</taxon>
        <taxon>Diphasiastrum</taxon>
    </lineage>
</organism>
<accession>A0ACC2AIB0</accession>
<sequence>MESQTFSFLDRNRRILDAMVNGHRRLPEPPIAENPTTKPAVGFPLGTALVLVIVLGITTMLSCYYHWEKIRNRASRLTGNRSGTRPIVSLQEGLATRRQGPLTTPMPSKKARFSQEDLSLSVVMPGDNVPKYIAWPSPHDPT</sequence>
<dbReference type="EMBL" id="CM055112">
    <property type="protein sequence ID" value="KAJ7517253.1"/>
    <property type="molecule type" value="Genomic_DNA"/>
</dbReference>
<keyword evidence="2" id="KW-1185">Reference proteome</keyword>
<evidence type="ECO:0000313" key="1">
    <source>
        <dbReference type="EMBL" id="KAJ7517253.1"/>
    </source>
</evidence>
<comment type="caution">
    <text evidence="1">The sequence shown here is derived from an EMBL/GenBank/DDBJ whole genome shotgun (WGS) entry which is preliminary data.</text>
</comment>
<proteinExistence type="predicted"/>
<evidence type="ECO:0000313" key="2">
    <source>
        <dbReference type="Proteomes" id="UP001162992"/>
    </source>
</evidence>
<name>A0ACC2AIB0_DIPCM</name>
<protein>
    <submittedName>
        <fullName evidence="1">Uncharacterized protein</fullName>
    </submittedName>
</protein>
<gene>
    <name evidence="1" type="ORF">O6H91_21G015800</name>
</gene>
<dbReference type="Proteomes" id="UP001162992">
    <property type="component" value="Chromosome 21"/>
</dbReference>